<accession>A0ABQ2SB46</accession>
<dbReference type="EMBL" id="BMQN01000018">
    <property type="protein sequence ID" value="GGS07049.1"/>
    <property type="molecule type" value="Genomic_DNA"/>
</dbReference>
<comment type="similarity">
    <text evidence="1 5">Belongs to the HypA/HybF family.</text>
</comment>
<keyword evidence="7" id="KW-1185">Reference proteome</keyword>
<evidence type="ECO:0000256" key="1">
    <source>
        <dbReference type="ARBA" id="ARBA00010748"/>
    </source>
</evidence>
<feature type="binding site" evidence="5">
    <location>
        <position position="86"/>
    </location>
    <ligand>
        <name>Zn(2+)</name>
        <dbReference type="ChEBI" id="CHEBI:29105"/>
    </ligand>
</feature>
<feature type="binding site" evidence="5">
    <location>
        <position position="102"/>
    </location>
    <ligand>
        <name>Zn(2+)</name>
        <dbReference type="ChEBI" id="CHEBI:29105"/>
    </ligand>
</feature>
<keyword evidence="2 5" id="KW-0533">Nickel</keyword>
<dbReference type="PANTHER" id="PTHR34535">
    <property type="entry name" value="HYDROGENASE MATURATION FACTOR HYPA"/>
    <property type="match status" value="1"/>
</dbReference>
<dbReference type="Proteomes" id="UP000644548">
    <property type="component" value="Unassembled WGS sequence"/>
</dbReference>
<keyword evidence="4 5" id="KW-0862">Zinc</keyword>
<feature type="binding site" evidence="5">
    <location>
        <position position="15"/>
    </location>
    <ligand>
        <name>Ni(2+)</name>
        <dbReference type="ChEBI" id="CHEBI:49786"/>
    </ligand>
</feature>
<gene>
    <name evidence="5" type="primary">hypA</name>
    <name evidence="6" type="ORF">GCM10008960_36760</name>
</gene>
<evidence type="ECO:0000313" key="7">
    <source>
        <dbReference type="Proteomes" id="UP000644548"/>
    </source>
</evidence>
<organism evidence="6 7">
    <name type="scientific">Deinococcus sedimenti</name>
    <dbReference type="NCBI Taxonomy" id="1867090"/>
    <lineage>
        <taxon>Bacteria</taxon>
        <taxon>Thermotogati</taxon>
        <taxon>Deinococcota</taxon>
        <taxon>Deinococci</taxon>
        <taxon>Deinococcales</taxon>
        <taxon>Deinococcaceae</taxon>
        <taxon>Deinococcus</taxon>
    </lineage>
</organism>
<feature type="binding site" evidence="5">
    <location>
        <position position="89"/>
    </location>
    <ligand>
        <name>Zn(2+)</name>
        <dbReference type="ChEBI" id="CHEBI:29105"/>
    </ligand>
</feature>
<evidence type="ECO:0000313" key="6">
    <source>
        <dbReference type="EMBL" id="GGS07049.1"/>
    </source>
</evidence>
<evidence type="ECO:0000256" key="2">
    <source>
        <dbReference type="ARBA" id="ARBA00022596"/>
    </source>
</evidence>
<evidence type="ECO:0000256" key="3">
    <source>
        <dbReference type="ARBA" id="ARBA00022723"/>
    </source>
</evidence>
<dbReference type="PIRSF" id="PIRSF004761">
    <property type="entry name" value="Hydrgn_mat_HypA"/>
    <property type="match status" value="1"/>
</dbReference>
<keyword evidence="3 5" id="KW-0479">Metal-binding</keyword>
<dbReference type="Gene3D" id="3.30.2320.80">
    <property type="match status" value="1"/>
</dbReference>
<reference evidence="7" key="1">
    <citation type="journal article" date="2019" name="Int. J. Syst. Evol. Microbiol.">
        <title>The Global Catalogue of Microorganisms (GCM) 10K type strain sequencing project: providing services to taxonomists for standard genome sequencing and annotation.</title>
        <authorList>
            <consortium name="The Broad Institute Genomics Platform"/>
            <consortium name="The Broad Institute Genome Sequencing Center for Infectious Disease"/>
            <person name="Wu L."/>
            <person name="Ma J."/>
        </authorList>
    </citation>
    <scope>NUCLEOTIDE SEQUENCE [LARGE SCALE GENOMIC DNA]</scope>
    <source>
        <strain evidence="7">JCM 31405</strain>
    </source>
</reference>
<dbReference type="Pfam" id="PF01155">
    <property type="entry name" value="HypA"/>
    <property type="match status" value="1"/>
</dbReference>
<evidence type="ECO:0000256" key="5">
    <source>
        <dbReference type="HAMAP-Rule" id="MF_00213"/>
    </source>
</evidence>
<dbReference type="HAMAP" id="MF_00213">
    <property type="entry name" value="HypA_HybF"/>
    <property type="match status" value="1"/>
</dbReference>
<dbReference type="PROSITE" id="PS01249">
    <property type="entry name" value="HYPA"/>
    <property type="match status" value="1"/>
</dbReference>
<sequence length="133" mass="13718">MRALYCAGRGAADMHEASIALSLIDVASEVLREHGAARASALTVRVGQWSSVVPEALTAAFPACAAGTGLEGARLSVVTVPGVGECPVHGRVTLDVTRGLRCPECGAPTPTLLAGDELELDELELVEPDLEDV</sequence>
<evidence type="ECO:0000256" key="4">
    <source>
        <dbReference type="ARBA" id="ARBA00022833"/>
    </source>
</evidence>
<proteinExistence type="inferred from homology"/>
<dbReference type="RefSeq" id="WP_229784110.1">
    <property type="nucleotide sequence ID" value="NZ_BMQN01000018.1"/>
</dbReference>
<dbReference type="InterPro" id="IPR000688">
    <property type="entry name" value="HypA/HybF"/>
</dbReference>
<feature type="binding site" evidence="5">
    <location>
        <position position="105"/>
    </location>
    <ligand>
        <name>Zn(2+)</name>
        <dbReference type="ChEBI" id="CHEBI:29105"/>
    </ligand>
</feature>
<comment type="caution">
    <text evidence="6">The sequence shown here is derived from an EMBL/GenBank/DDBJ whole genome shotgun (WGS) entry which is preliminary data.</text>
</comment>
<name>A0ABQ2SB46_9DEIO</name>
<dbReference type="InterPro" id="IPR020538">
    <property type="entry name" value="Hydgase_Ni_incorp_HypA/HybF_CS"/>
</dbReference>
<dbReference type="PANTHER" id="PTHR34535:SF3">
    <property type="entry name" value="HYDROGENASE MATURATION FACTOR HYPA"/>
    <property type="match status" value="1"/>
</dbReference>
<comment type="function">
    <text evidence="5">Involved in the maturation of [NiFe] hydrogenases. Required for nickel insertion into the metal center of the hydrogenase.</text>
</comment>
<protein>
    <recommendedName>
        <fullName evidence="5">Hydrogenase maturation factor HypA</fullName>
    </recommendedName>
</protein>